<dbReference type="GO" id="GO:0005829">
    <property type="term" value="C:cytosol"/>
    <property type="evidence" value="ECO:0007669"/>
    <property type="project" value="TreeGrafter"/>
</dbReference>
<dbReference type="GO" id="GO:0006231">
    <property type="term" value="P:dTMP biosynthetic process"/>
    <property type="evidence" value="ECO:0007669"/>
    <property type="project" value="InterPro"/>
</dbReference>
<evidence type="ECO:0000259" key="4">
    <source>
        <dbReference type="Pfam" id="PF00303"/>
    </source>
</evidence>
<dbReference type="AlphaFoldDB" id="A0A1V5ZNL3"/>
<dbReference type="SUPFAM" id="SSF55831">
    <property type="entry name" value="Thymidylate synthase/dCMP hydroxymethylase"/>
    <property type="match status" value="1"/>
</dbReference>
<name>A0A1V5ZNL3_9BACT</name>
<evidence type="ECO:0000256" key="3">
    <source>
        <dbReference type="ARBA" id="ARBA00022679"/>
    </source>
</evidence>
<accession>A0A1V5ZNL3</accession>
<dbReference type="InterPro" id="IPR000398">
    <property type="entry name" value="Thymidylate_synthase"/>
</dbReference>
<dbReference type="Proteomes" id="UP000485621">
    <property type="component" value="Unassembled WGS sequence"/>
</dbReference>
<dbReference type="Pfam" id="PF00303">
    <property type="entry name" value="Thymidylat_synt"/>
    <property type="match status" value="1"/>
</dbReference>
<sequence length="58" mass="6806">MIETLKTDPNDRRMIVMARNPQFLHRMALPPCHYGFQVLVSDGKLHLLRNQRSVDTML</sequence>
<dbReference type="GO" id="GO:0004799">
    <property type="term" value="F:thymidylate synthase activity"/>
    <property type="evidence" value="ECO:0007669"/>
    <property type="project" value="UniProtKB-EC"/>
</dbReference>
<dbReference type="EC" id="2.1.1.45" evidence="1"/>
<dbReference type="InterPro" id="IPR036926">
    <property type="entry name" value="Thymidate_synth/dCMP_Mease_sf"/>
</dbReference>
<evidence type="ECO:0000256" key="1">
    <source>
        <dbReference type="ARBA" id="ARBA00011947"/>
    </source>
</evidence>
<comment type="caution">
    <text evidence="5">The sequence shown here is derived from an EMBL/GenBank/DDBJ whole genome shotgun (WGS) entry which is preliminary data.</text>
</comment>
<evidence type="ECO:0000313" key="5">
    <source>
        <dbReference type="EMBL" id="OQB41817.1"/>
    </source>
</evidence>
<protein>
    <recommendedName>
        <fullName evidence="1">thymidylate synthase</fullName>
        <ecNumber evidence="1">2.1.1.45</ecNumber>
    </recommendedName>
</protein>
<proteinExistence type="predicted"/>
<dbReference type="PANTHER" id="PTHR11548:SF1">
    <property type="entry name" value="THYMIDYLATE SYNTHASE 1"/>
    <property type="match status" value="1"/>
</dbReference>
<reference evidence="5" key="1">
    <citation type="submission" date="2017-02" db="EMBL/GenBank/DDBJ databases">
        <title>Delving into the versatile metabolic prowess of the omnipresent phylum Bacteroidetes.</title>
        <authorList>
            <person name="Nobu M.K."/>
            <person name="Mei R."/>
            <person name="Narihiro T."/>
            <person name="Kuroda K."/>
            <person name="Liu W.-T."/>
        </authorList>
    </citation>
    <scope>NUCLEOTIDE SEQUENCE</scope>
    <source>
        <strain evidence="5">ADurb.Bin160</strain>
    </source>
</reference>
<organism evidence="5">
    <name type="scientific">candidate division CPR1 bacterium ADurb.Bin160</name>
    <dbReference type="NCBI Taxonomy" id="1852826"/>
    <lineage>
        <taxon>Bacteria</taxon>
        <taxon>candidate division CPR1</taxon>
    </lineage>
</organism>
<dbReference type="GO" id="GO:0032259">
    <property type="term" value="P:methylation"/>
    <property type="evidence" value="ECO:0007669"/>
    <property type="project" value="UniProtKB-KW"/>
</dbReference>
<dbReference type="Gene3D" id="3.30.572.10">
    <property type="entry name" value="Thymidylate synthase/dCMP hydroxymethylase domain"/>
    <property type="match status" value="1"/>
</dbReference>
<keyword evidence="3 5" id="KW-0808">Transferase</keyword>
<dbReference type="PANTHER" id="PTHR11548">
    <property type="entry name" value="THYMIDYLATE SYNTHASE 1"/>
    <property type="match status" value="1"/>
</dbReference>
<feature type="domain" description="Thymidylate synthase/dCMP hydroxymethylase" evidence="4">
    <location>
        <begin position="1"/>
        <end position="58"/>
    </location>
</feature>
<dbReference type="InterPro" id="IPR023451">
    <property type="entry name" value="Thymidate_synth/dCMP_Mease_dom"/>
</dbReference>
<gene>
    <name evidence="5" type="primary">thyA2</name>
    <name evidence="5" type="ORF">BWY04_00611</name>
</gene>
<dbReference type="InterPro" id="IPR045097">
    <property type="entry name" value="Thymidate_synth/dCMP_Mease"/>
</dbReference>
<keyword evidence="2 5" id="KW-0489">Methyltransferase</keyword>
<dbReference type="EMBL" id="MWDB01000010">
    <property type="protein sequence ID" value="OQB41817.1"/>
    <property type="molecule type" value="Genomic_DNA"/>
</dbReference>
<dbReference type="PRINTS" id="PR00108">
    <property type="entry name" value="THYMDSNTHASE"/>
</dbReference>
<evidence type="ECO:0000256" key="2">
    <source>
        <dbReference type="ARBA" id="ARBA00022603"/>
    </source>
</evidence>